<feature type="compositionally biased region" description="Basic and acidic residues" evidence="1">
    <location>
        <begin position="106"/>
        <end position="118"/>
    </location>
</feature>
<name>A0A1I9S7T2_9CAUD</name>
<dbReference type="Proteomes" id="UP000226094">
    <property type="component" value="Segment"/>
</dbReference>
<organism evidence="2 3">
    <name type="scientific">Rhodococcus phage Partridge</name>
    <dbReference type="NCBI Taxonomy" id="1897441"/>
    <lineage>
        <taxon>Viruses</taxon>
        <taxon>Duplodnaviria</taxon>
        <taxon>Heunggongvirae</taxon>
        <taxon>Uroviricota</taxon>
        <taxon>Caudoviricetes</taxon>
        <taxon>Rerduovirus</taxon>
        <taxon>Rhodococcus virus Takoda</taxon>
    </lineage>
</organism>
<proteinExistence type="predicted"/>
<reference evidence="2 3" key="1">
    <citation type="submission" date="2016-08" db="EMBL/GenBank/DDBJ databases">
        <authorList>
            <person name="Hancock A.M."/>
            <person name="Richers M.J."/>
            <person name="Aulds L.B."/>
            <person name="Broadway M.L."/>
            <person name="Bryant E.N."/>
            <person name="Carroll B.M."/>
            <person name="Cheathem S.K."/>
            <person name="Crawford M.B."/>
            <person name="Dicus A.P."/>
            <person name="Gates S.D."/>
            <person name="Hawkins J.N."/>
            <person name="Jeansonne R.S."/>
            <person name="Jester R.T."/>
            <person name="Kim M.J."/>
            <person name="Lambert S.B."/>
            <person name="May H.R."/>
            <person name="Nguyen A.V."/>
            <person name="Patel A.S."/>
            <person name="Pham P."/>
            <person name="Robinson K.L."/>
            <person name="Sharma S."/>
            <person name="Shrestha S."/>
            <person name="Skains R.G."/>
            <person name="Johnson L."/>
            <person name="Duong Q.-N."/>
            <person name="Jeanfreau V.G."/>
            <person name="Alonzo F.L."/>
            <person name="Wiedemeier A.M.D."/>
            <person name="Gissendanner C.R."/>
            <person name="Findley A.M."/>
            <person name="Bollivar D."/>
            <person name="Garlena R.A."/>
            <person name="Russell D.A."/>
            <person name="Pope W.H."/>
            <person name="Jacobs-Sera D."/>
            <person name="Hendrix R.W."/>
            <person name="Hatfull G.F."/>
        </authorList>
    </citation>
    <scope>NUCLEOTIDE SEQUENCE [LARGE SCALE GENOMIC DNA]</scope>
</reference>
<gene>
    <name evidence="2" type="ORF">SEA_PARTRIDGE_15</name>
</gene>
<evidence type="ECO:0000313" key="3">
    <source>
        <dbReference type="Proteomes" id="UP000226094"/>
    </source>
</evidence>
<feature type="region of interest" description="Disordered" evidence="1">
    <location>
        <begin position="44"/>
        <end position="64"/>
    </location>
</feature>
<feature type="region of interest" description="Disordered" evidence="1">
    <location>
        <begin position="98"/>
        <end position="118"/>
    </location>
</feature>
<sequence length="118" mass="13522">MSLLDRGRETVLIYMEEVVEDRDGNMRSRPSKTPIEVKNVTLQPVGQSGTSARRAEQDNEGYESEQVFRMRLPRSCKLVPPAQSMVVWKGERFAVFGDAKPYNGSDRTKHNDYSLRRS</sequence>
<accession>A0A1I9S7T2</accession>
<dbReference type="EMBL" id="KX712237">
    <property type="protein sequence ID" value="AOZ62838.1"/>
    <property type="molecule type" value="Genomic_DNA"/>
</dbReference>
<protein>
    <submittedName>
        <fullName evidence="2">Head-to-tail stopper</fullName>
    </submittedName>
</protein>
<evidence type="ECO:0000256" key="1">
    <source>
        <dbReference type="SAM" id="MobiDB-lite"/>
    </source>
</evidence>
<evidence type="ECO:0000313" key="2">
    <source>
        <dbReference type="EMBL" id="AOZ62838.1"/>
    </source>
</evidence>